<accession>A0A1J8QKJ3</accession>
<evidence type="ECO:0000313" key="2">
    <source>
        <dbReference type="Proteomes" id="UP000183567"/>
    </source>
</evidence>
<keyword evidence="2" id="KW-1185">Reference proteome</keyword>
<protein>
    <submittedName>
        <fullName evidence="1">Uncharacterized protein</fullName>
    </submittedName>
</protein>
<evidence type="ECO:0000313" key="1">
    <source>
        <dbReference type="EMBL" id="OJA21477.1"/>
    </source>
</evidence>
<dbReference type="STRING" id="180088.A0A1J8QKJ3"/>
<sequence>MQAQGSIRKQTSTIGTGYISAVFRIYDIPSISFSKLISTPFNIANNQFTVITLAIDTSTKAMIGSAGSFKSCHPALICSPLGGGSMLTLPHPATLSAAQLVAKRVFFRRGQGKGRHRFSREDELAKTLDEANCLYWGAALMGMAYTFVDEMLKTGKGSQLPVQPLYSEPEARVN</sequence>
<comment type="caution">
    <text evidence="1">The sequence shown here is derived from an EMBL/GenBank/DDBJ whole genome shotgun (WGS) entry which is preliminary data.</text>
</comment>
<dbReference type="EMBL" id="LVVM01000103">
    <property type="protein sequence ID" value="OJA21477.1"/>
    <property type="molecule type" value="Genomic_DNA"/>
</dbReference>
<dbReference type="Proteomes" id="UP000183567">
    <property type="component" value="Unassembled WGS sequence"/>
</dbReference>
<reference evidence="1 2" key="1">
    <citation type="submission" date="2016-03" db="EMBL/GenBank/DDBJ databases">
        <title>Comparative genomics of the ectomycorrhizal sister species Rhizopogon vinicolor and Rhizopogon vesiculosus (Basidiomycota: Boletales) reveals a divergence of the mating type B locus.</title>
        <authorList>
            <person name="Mujic A.B."/>
            <person name="Kuo A."/>
            <person name="Tritt A."/>
            <person name="Lipzen A."/>
            <person name="Chen C."/>
            <person name="Johnson J."/>
            <person name="Sharma A."/>
            <person name="Barry K."/>
            <person name="Grigoriev I.V."/>
            <person name="Spatafora J.W."/>
        </authorList>
    </citation>
    <scope>NUCLEOTIDE SEQUENCE [LARGE SCALE GENOMIC DNA]</scope>
    <source>
        <strain evidence="1 2">AM-OR11-056</strain>
    </source>
</reference>
<proteinExistence type="predicted"/>
<organism evidence="1 2">
    <name type="scientific">Rhizopogon vesiculosus</name>
    <dbReference type="NCBI Taxonomy" id="180088"/>
    <lineage>
        <taxon>Eukaryota</taxon>
        <taxon>Fungi</taxon>
        <taxon>Dikarya</taxon>
        <taxon>Basidiomycota</taxon>
        <taxon>Agaricomycotina</taxon>
        <taxon>Agaricomycetes</taxon>
        <taxon>Agaricomycetidae</taxon>
        <taxon>Boletales</taxon>
        <taxon>Suillineae</taxon>
        <taxon>Rhizopogonaceae</taxon>
        <taxon>Rhizopogon</taxon>
    </lineage>
</organism>
<dbReference type="OrthoDB" id="301415at2759"/>
<name>A0A1J8QKJ3_9AGAM</name>
<dbReference type="AlphaFoldDB" id="A0A1J8QKJ3"/>
<gene>
    <name evidence="1" type="ORF">AZE42_11744</name>
</gene>